<dbReference type="Proteomes" id="UP000187455">
    <property type="component" value="Unassembled WGS sequence"/>
</dbReference>
<proteinExistence type="predicted"/>
<comment type="caution">
    <text evidence="2">The sequence shown here is derived from an EMBL/GenBank/DDBJ whole genome shotgun (WGS) entry which is preliminary data.</text>
</comment>
<name>A0A1R0GS52_9FUNG</name>
<dbReference type="EMBL" id="LSSL01004161">
    <property type="protein sequence ID" value="OLY79706.1"/>
    <property type="molecule type" value="Genomic_DNA"/>
</dbReference>
<accession>A0A1R0GS52</accession>
<evidence type="ECO:0000313" key="3">
    <source>
        <dbReference type="Proteomes" id="UP000187455"/>
    </source>
</evidence>
<organism evidence="2 3">
    <name type="scientific">Smittium mucronatum</name>
    <dbReference type="NCBI Taxonomy" id="133383"/>
    <lineage>
        <taxon>Eukaryota</taxon>
        <taxon>Fungi</taxon>
        <taxon>Fungi incertae sedis</taxon>
        <taxon>Zoopagomycota</taxon>
        <taxon>Kickxellomycotina</taxon>
        <taxon>Harpellomycetes</taxon>
        <taxon>Harpellales</taxon>
        <taxon>Legeriomycetaceae</taxon>
        <taxon>Smittium</taxon>
    </lineage>
</organism>
<reference evidence="2 3" key="1">
    <citation type="journal article" date="2016" name="Mol. Biol. Evol.">
        <title>Genome-Wide Survey of Gut Fungi (Harpellales) Reveals the First Horizontally Transferred Ubiquitin Gene from a Mosquito Host.</title>
        <authorList>
            <person name="Wang Y."/>
            <person name="White M.M."/>
            <person name="Kvist S."/>
            <person name="Moncalvo J.M."/>
        </authorList>
    </citation>
    <scope>NUCLEOTIDE SEQUENCE [LARGE SCALE GENOMIC DNA]</scope>
    <source>
        <strain evidence="2 3">ALG-7-W6</strain>
    </source>
</reference>
<gene>
    <name evidence="2" type="ORF">AYI68_g6223</name>
</gene>
<dbReference type="AlphaFoldDB" id="A0A1R0GS52"/>
<feature type="chain" id="PRO_5012344801" evidence="1">
    <location>
        <begin position="19"/>
        <end position="231"/>
    </location>
</feature>
<evidence type="ECO:0000313" key="2">
    <source>
        <dbReference type="EMBL" id="OLY79706.1"/>
    </source>
</evidence>
<keyword evidence="3" id="KW-1185">Reference proteome</keyword>
<feature type="signal peptide" evidence="1">
    <location>
        <begin position="1"/>
        <end position="18"/>
    </location>
</feature>
<sequence length="231" mass="26930">MRFNFAIFGFCVILGTRAQDGSLRDSLGDSIKEFNPFISNQPNHREMFPPSSNDVGASDESQYVNLSQDGDNRALPNPINTNGVNVFDYSFENILVDEFRETIENISIQFYKLKKDFRKIMCQDKSSKRNIISSYLSVNLDSIKQHLIVAKNLQKSFENQLEDLKNSVILDLIKKIEYLSEYLEPITYKYDSIDYYISQCDKYYGIMNVLRAEEYREIVREISIFHNAARF</sequence>
<protein>
    <submittedName>
        <fullName evidence="2">Uncharacterized protein</fullName>
    </submittedName>
</protein>
<evidence type="ECO:0000256" key="1">
    <source>
        <dbReference type="SAM" id="SignalP"/>
    </source>
</evidence>
<keyword evidence="1" id="KW-0732">Signal</keyword>